<evidence type="ECO:0000313" key="13">
    <source>
        <dbReference type="Proteomes" id="UP001419268"/>
    </source>
</evidence>
<feature type="compositionally biased region" description="Low complexity" evidence="8">
    <location>
        <begin position="353"/>
        <end position="369"/>
    </location>
</feature>
<keyword evidence="7 9" id="KW-0472">Membrane</keyword>
<dbReference type="Pfam" id="PF00069">
    <property type="entry name" value="Pkinase"/>
    <property type="match status" value="1"/>
</dbReference>
<evidence type="ECO:0000256" key="7">
    <source>
        <dbReference type="ARBA" id="ARBA00023136"/>
    </source>
</evidence>
<sequence length="606" mass="67110">MLNHPPNPRPKPKPTPLHLLSLSLSLSVSLSLISSSHSSDSLSLLAFQSKADPYRALPYPPNPSPSPCHWLGVKCNRGGRVVRLVLTNLPLRGTLPPNTLTGLDQLRLLNLRNNSLTGALPDLSPLSHLRALFLDHNSFSGRFPISVLSFPRLRSLDLSHNAFSGPIPDALADLPDIHYVRLDSNRFNGSVPALNQSSLIVFNVSRNELSGAVPVTRALSRFDGSAFGFNPGLCGRIVGTECGDERASPFFRPWVAAAPAPATSNALDQQLHRNAPPPPPPPLIRRKRESRTGLISVFSVLSLVLIGCVVSLLLLGVNRRKQERLKRVPMLHKRAVSVSDFGSEIRVEEEKINNNNNNNNNNRNMNNSNDKTKEAVKSGNLVFCAGDDQIYTLEQLMRGSAELLGRGTIGSTYKAVLESNVCATVKRFDGNKTHVTSREMFERHIVSVSRLRHPNLVPLRAYLQARDREERLLIYDYQANGSVFSLVHGSRSTRAKPMHWTSCLKIAEDVAHGLAYIHQTVRLVHGNLKASNVLLGSDFEALLTDYCLTVFARPPSPEHNMDSYAGYKALRFKSLVTKSLPSLMFMLLVFSCWSYSLVKHHHNNPF</sequence>
<feature type="domain" description="Protein kinase" evidence="11">
    <location>
        <begin position="398"/>
        <end position="606"/>
    </location>
</feature>
<dbReference type="InterPro" id="IPR000719">
    <property type="entry name" value="Prot_kinase_dom"/>
</dbReference>
<proteinExistence type="predicted"/>
<evidence type="ECO:0000256" key="3">
    <source>
        <dbReference type="ARBA" id="ARBA00022692"/>
    </source>
</evidence>
<dbReference type="Proteomes" id="UP001419268">
    <property type="component" value="Unassembled WGS sequence"/>
</dbReference>
<evidence type="ECO:0000256" key="5">
    <source>
        <dbReference type="ARBA" id="ARBA00022737"/>
    </source>
</evidence>
<evidence type="ECO:0000256" key="4">
    <source>
        <dbReference type="ARBA" id="ARBA00022729"/>
    </source>
</evidence>
<keyword evidence="13" id="KW-1185">Reference proteome</keyword>
<evidence type="ECO:0000313" key="12">
    <source>
        <dbReference type="EMBL" id="KAK9165802.1"/>
    </source>
</evidence>
<dbReference type="PROSITE" id="PS51450">
    <property type="entry name" value="LRR"/>
    <property type="match status" value="1"/>
</dbReference>
<keyword evidence="2" id="KW-0433">Leucine-rich repeat</keyword>
<evidence type="ECO:0000256" key="6">
    <source>
        <dbReference type="ARBA" id="ARBA00022989"/>
    </source>
</evidence>
<feature type="signal peptide" evidence="10">
    <location>
        <begin position="1"/>
        <end position="38"/>
    </location>
</feature>
<evidence type="ECO:0000256" key="10">
    <source>
        <dbReference type="SAM" id="SignalP"/>
    </source>
</evidence>
<evidence type="ECO:0000256" key="8">
    <source>
        <dbReference type="SAM" id="MobiDB-lite"/>
    </source>
</evidence>
<dbReference type="GO" id="GO:0016020">
    <property type="term" value="C:membrane"/>
    <property type="evidence" value="ECO:0007669"/>
    <property type="project" value="UniProtKB-SubCell"/>
</dbReference>
<evidence type="ECO:0000256" key="9">
    <source>
        <dbReference type="SAM" id="Phobius"/>
    </source>
</evidence>
<evidence type="ECO:0000256" key="1">
    <source>
        <dbReference type="ARBA" id="ARBA00004370"/>
    </source>
</evidence>
<dbReference type="PROSITE" id="PS50011">
    <property type="entry name" value="PROTEIN_KINASE_DOM"/>
    <property type="match status" value="1"/>
</dbReference>
<dbReference type="InterPro" id="IPR032675">
    <property type="entry name" value="LRR_dom_sf"/>
</dbReference>
<organism evidence="12 13">
    <name type="scientific">Stephania cephalantha</name>
    <dbReference type="NCBI Taxonomy" id="152367"/>
    <lineage>
        <taxon>Eukaryota</taxon>
        <taxon>Viridiplantae</taxon>
        <taxon>Streptophyta</taxon>
        <taxon>Embryophyta</taxon>
        <taxon>Tracheophyta</taxon>
        <taxon>Spermatophyta</taxon>
        <taxon>Magnoliopsida</taxon>
        <taxon>Ranunculales</taxon>
        <taxon>Menispermaceae</taxon>
        <taxon>Menispermoideae</taxon>
        <taxon>Cissampelideae</taxon>
        <taxon>Stephania</taxon>
    </lineage>
</organism>
<name>A0AAP0Q2X7_9MAGN</name>
<feature type="transmembrane region" description="Helical" evidence="9">
    <location>
        <begin position="294"/>
        <end position="317"/>
    </location>
</feature>
<feature type="chain" id="PRO_5042972796" description="Protein kinase domain-containing protein" evidence="10">
    <location>
        <begin position="39"/>
        <end position="606"/>
    </location>
</feature>
<keyword evidence="5" id="KW-0677">Repeat</keyword>
<dbReference type="PANTHER" id="PTHR48007">
    <property type="entry name" value="LEUCINE-RICH REPEAT RECEPTOR-LIKE PROTEIN KINASE PXC1"/>
    <property type="match status" value="1"/>
</dbReference>
<comment type="caution">
    <text evidence="12">The sequence shown here is derived from an EMBL/GenBank/DDBJ whole genome shotgun (WGS) entry which is preliminary data.</text>
</comment>
<feature type="transmembrane region" description="Helical" evidence="9">
    <location>
        <begin position="580"/>
        <end position="598"/>
    </location>
</feature>
<dbReference type="Pfam" id="PF00560">
    <property type="entry name" value="LRR_1"/>
    <property type="match status" value="1"/>
</dbReference>
<keyword evidence="4 10" id="KW-0732">Signal</keyword>
<dbReference type="InterPro" id="IPR001611">
    <property type="entry name" value="Leu-rich_rpt"/>
</dbReference>
<accession>A0AAP0Q2X7</accession>
<dbReference type="GO" id="GO:0004672">
    <property type="term" value="F:protein kinase activity"/>
    <property type="evidence" value="ECO:0007669"/>
    <property type="project" value="InterPro"/>
</dbReference>
<dbReference type="PANTHER" id="PTHR48007:SF37">
    <property type="entry name" value="LEUCINE-RICH REPEAT PROTEIN KINASE FAMILY PROTEIN"/>
    <property type="match status" value="1"/>
</dbReference>
<dbReference type="EMBL" id="JBBNAG010000001">
    <property type="protein sequence ID" value="KAK9165802.1"/>
    <property type="molecule type" value="Genomic_DNA"/>
</dbReference>
<keyword evidence="6 9" id="KW-1133">Transmembrane helix</keyword>
<reference evidence="12 13" key="1">
    <citation type="submission" date="2024-01" db="EMBL/GenBank/DDBJ databases">
        <title>Genome assemblies of Stephania.</title>
        <authorList>
            <person name="Yang L."/>
        </authorList>
    </citation>
    <scope>NUCLEOTIDE SEQUENCE [LARGE SCALE GENOMIC DNA]</scope>
    <source>
        <strain evidence="12">JXDWG</strain>
        <tissue evidence="12">Leaf</tissue>
    </source>
</reference>
<dbReference type="Pfam" id="PF13855">
    <property type="entry name" value="LRR_8"/>
    <property type="match status" value="1"/>
</dbReference>
<feature type="region of interest" description="Disordered" evidence="8">
    <location>
        <begin position="351"/>
        <end position="372"/>
    </location>
</feature>
<dbReference type="InterPro" id="IPR011009">
    <property type="entry name" value="Kinase-like_dom_sf"/>
</dbReference>
<dbReference type="SUPFAM" id="SSF56112">
    <property type="entry name" value="Protein kinase-like (PK-like)"/>
    <property type="match status" value="1"/>
</dbReference>
<keyword evidence="3 9" id="KW-0812">Transmembrane</keyword>
<dbReference type="InterPro" id="IPR046959">
    <property type="entry name" value="PRK1-6/SRF4-like"/>
</dbReference>
<dbReference type="SUPFAM" id="SSF52058">
    <property type="entry name" value="L domain-like"/>
    <property type="match status" value="1"/>
</dbReference>
<gene>
    <name evidence="12" type="ORF">Scep_000993</name>
</gene>
<evidence type="ECO:0000259" key="11">
    <source>
        <dbReference type="PROSITE" id="PS50011"/>
    </source>
</evidence>
<evidence type="ECO:0000256" key="2">
    <source>
        <dbReference type="ARBA" id="ARBA00022614"/>
    </source>
</evidence>
<protein>
    <recommendedName>
        <fullName evidence="11">Protein kinase domain-containing protein</fullName>
    </recommendedName>
</protein>
<dbReference type="Gene3D" id="1.10.510.10">
    <property type="entry name" value="Transferase(Phosphotransferase) domain 1"/>
    <property type="match status" value="1"/>
</dbReference>
<dbReference type="Gene3D" id="3.80.10.10">
    <property type="entry name" value="Ribonuclease Inhibitor"/>
    <property type="match status" value="2"/>
</dbReference>
<feature type="region of interest" description="Disordered" evidence="8">
    <location>
        <begin position="265"/>
        <end position="286"/>
    </location>
</feature>
<comment type="subcellular location">
    <subcellularLocation>
        <location evidence="1">Membrane</location>
    </subcellularLocation>
</comment>
<dbReference type="FunFam" id="3.80.10.10:FF:000400">
    <property type="entry name" value="Nuclear pore complex protein NUP107"/>
    <property type="match status" value="1"/>
</dbReference>
<dbReference type="GO" id="GO:0005524">
    <property type="term" value="F:ATP binding"/>
    <property type="evidence" value="ECO:0007669"/>
    <property type="project" value="InterPro"/>
</dbReference>
<dbReference type="AlphaFoldDB" id="A0AAP0Q2X7"/>